<gene>
    <name evidence="2" type="ORF">SAMN04489858_12424</name>
</gene>
<sequence length="89" mass="9837">MQNFNSERIKEARLARGVSRTKLARLAGLTERQVAQFERGQSDKIGIDDAALKKIESALRVRHGTFTKAAPLTSEDFQIDIGPKSCSCC</sequence>
<evidence type="ECO:0000313" key="2">
    <source>
        <dbReference type="EMBL" id="SEU07919.1"/>
    </source>
</evidence>
<proteinExistence type="predicted"/>
<dbReference type="OrthoDB" id="7872707at2"/>
<dbReference type="InterPro" id="IPR010982">
    <property type="entry name" value="Lambda_DNA-bd_dom_sf"/>
</dbReference>
<dbReference type="EMBL" id="FOHO01000024">
    <property type="protein sequence ID" value="SEU07919.1"/>
    <property type="molecule type" value="Genomic_DNA"/>
</dbReference>
<dbReference type="CDD" id="cd00093">
    <property type="entry name" value="HTH_XRE"/>
    <property type="match status" value="1"/>
</dbReference>
<dbReference type="Pfam" id="PF01381">
    <property type="entry name" value="HTH_3"/>
    <property type="match status" value="1"/>
</dbReference>
<dbReference type="GO" id="GO:0003677">
    <property type="term" value="F:DNA binding"/>
    <property type="evidence" value="ECO:0007669"/>
    <property type="project" value="InterPro"/>
</dbReference>
<dbReference type="AlphaFoldDB" id="A0A1I0JD86"/>
<accession>A0A1I0JD86</accession>
<dbReference type="SUPFAM" id="SSF47413">
    <property type="entry name" value="lambda repressor-like DNA-binding domains"/>
    <property type="match status" value="1"/>
</dbReference>
<keyword evidence="3" id="KW-1185">Reference proteome</keyword>
<dbReference type="RefSeq" id="WP_090738062.1">
    <property type="nucleotide sequence ID" value="NZ_CP177222.1"/>
</dbReference>
<dbReference type="Gene3D" id="1.10.260.40">
    <property type="entry name" value="lambda repressor-like DNA-binding domains"/>
    <property type="match status" value="1"/>
</dbReference>
<dbReference type="Proteomes" id="UP000199180">
    <property type="component" value="Unassembled WGS sequence"/>
</dbReference>
<dbReference type="InterPro" id="IPR001387">
    <property type="entry name" value="Cro/C1-type_HTH"/>
</dbReference>
<organism evidence="2 3">
    <name type="scientific">Paracoccus homiensis</name>
    <dbReference type="NCBI Taxonomy" id="364199"/>
    <lineage>
        <taxon>Bacteria</taxon>
        <taxon>Pseudomonadati</taxon>
        <taxon>Pseudomonadota</taxon>
        <taxon>Alphaproteobacteria</taxon>
        <taxon>Rhodobacterales</taxon>
        <taxon>Paracoccaceae</taxon>
        <taxon>Paracoccus</taxon>
    </lineage>
</organism>
<evidence type="ECO:0000259" key="1">
    <source>
        <dbReference type="PROSITE" id="PS50943"/>
    </source>
</evidence>
<evidence type="ECO:0000313" key="3">
    <source>
        <dbReference type="Proteomes" id="UP000199180"/>
    </source>
</evidence>
<name>A0A1I0JD86_9RHOB</name>
<dbReference type="SMART" id="SM00530">
    <property type="entry name" value="HTH_XRE"/>
    <property type="match status" value="1"/>
</dbReference>
<protein>
    <submittedName>
        <fullName evidence="2">Helix-turn-helix</fullName>
    </submittedName>
</protein>
<feature type="domain" description="HTH cro/C1-type" evidence="1">
    <location>
        <begin position="9"/>
        <end position="66"/>
    </location>
</feature>
<dbReference type="PROSITE" id="PS50943">
    <property type="entry name" value="HTH_CROC1"/>
    <property type="match status" value="1"/>
</dbReference>
<reference evidence="2 3" key="1">
    <citation type="submission" date="2016-10" db="EMBL/GenBank/DDBJ databases">
        <authorList>
            <person name="de Groot N.N."/>
        </authorList>
    </citation>
    <scope>NUCLEOTIDE SEQUENCE [LARGE SCALE GENOMIC DNA]</scope>
    <source>
        <strain evidence="2 3">DSM 17862</strain>
    </source>
</reference>